<keyword evidence="6" id="KW-0418">Kinase</keyword>
<dbReference type="EC" id="2.7.13.3" evidence="2"/>
<accession>A0A1B2EG39</accession>
<reference evidence="8" key="1">
    <citation type="submission" date="2016-07" db="EMBL/GenBank/DDBJ databases">
        <title>Microvirga ossetica sp. nov. a new species of rhizobia isolated from root nodules of the legume species Vicia alpestris Steven originated from North Ossetia region in the Caucasus.</title>
        <authorList>
            <person name="Safronova V.I."/>
            <person name="Kuznetsova I.G."/>
            <person name="Sazanova A.L."/>
            <person name="Belimov A."/>
            <person name="Andronov E."/>
            <person name="Osledkin Y.S."/>
            <person name="Onishchuk O.P."/>
            <person name="Kurchak O.N."/>
            <person name="Shaposhnikov A.I."/>
            <person name="Willems A."/>
            <person name="Tikhonovich I.A."/>
        </authorList>
    </citation>
    <scope>NUCLEOTIDE SEQUENCE [LARGE SCALE GENOMIC DNA]</scope>
    <source>
        <strain evidence="8">V5/3M</strain>
    </source>
</reference>
<evidence type="ECO:0000256" key="1">
    <source>
        <dbReference type="ARBA" id="ARBA00000085"/>
    </source>
</evidence>
<organism evidence="8">
    <name type="scientific">Microvirga ossetica</name>
    <dbReference type="NCBI Taxonomy" id="1882682"/>
    <lineage>
        <taxon>Bacteria</taxon>
        <taxon>Pseudomonadati</taxon>
        <taxon>Pseudomonadota</taxon>
        <taxon>Alphaproteobacteria</taxon>
        <taxon>Hyphomicrobiales</taxon>
        <taxon>Methylobacteriaceae</taxon>
        <taxon>Microvirga</taxon>
    </lineage>
</organism>
<evidence type="ECO:0000256" key="7">
    <source>
        <dbReference type="ARBA" id="ARBA00022840"/>
    </source>
</evidence>
<dbReference type="GO" id="GO:0004673">
    <property type="term" value="F:protein histidine kinase activity"/>
    <property type="evidence" value="ECO:0007669"/>
    <property type="project" value="UniProtKB-EC"/>
</dbReference>
<protein>
    <recommendedName>
        <fullName evidence="2">histidine kinase</fullName>
        <ecNumber evidence="2">2.7.13.3</ecNumber>
    </recommendedName>
</protein>
<keyword evidence="4" id="KW-0808">Transferase</keyword>
<dbReference type="InterPro" id="IPR036890">
    <property type="entry name" value="HATPase_C_sf"/>
</dbReference>
<dbReference type="GO" id="GO:0005524">
    <property type="term" value="F:ATP binding"/>
    <property type="evidence" value="ECO:0007669"/>
    <property type="project" value="UniProtKB-KW"/>
</dbReference>
<dbReference type="KEGG" id="moc:BB934_12315"/>
<evidence type="ECO:0000313" key="8">
    <source>
        <dbReference type="EMBL" id="ANY78897.1"/>
    </source>
</evidence>
<dbReference type="EMBL" id="CP016616">
    <property type="protein sequence ID" value="ANY78897.1"/>
    <property type="molecule type" value="Genomic_DNA"/>
</dbReference>
<dbReference type="Gene3D" id="3.30.565.10">
    <property type="entry name" value="Histidine kinase-like ATPase, C-terminal domain"/>
    <property type="match status" value="1"/>
</dbReference>
<gene>
    <name evidence="8" type="ORF">BB934_12315</name>
</gene>
<evidence type="ECO:0000256" key="3">
    <source>
        <dbReference type="ARBA" id="ARBA00022553"/>
    </source>
</evidence>
<name>A0A1B2EG39_9HYPH</name>
<keyword evidence="5" id="KW-0547">Nucleotide-binding</keyword>
<dbReference type="AlphaFoldDB" id="A0A1B2EG39"/>
<evidence type="ECO:0000256" key="4">
    <source>
        <dbReference type="ARBA" id="ARBA00022679"/>
    </source>
</evidence>
<dbReference type="PANTHER" id="PTHR41523">
    <property type="entry name" value="TWO-COMPONENT SYSTEM SENSOR PROTEIN"/>
    <property type="match status" value="1"/>
</dbReference>
<comment type="catalytic activity">
    <reaction evidence="1">
        <text>ATP + protein L-histidine = ADP + protein N-phospho-L-histidine.</text>
        <dbReference type="EC" id="2.7.13.3"/>
    </reaction>
</comment>
<dbReference type="PANTHER" id="PTHR41523:SF7">
    <property type="entry name" value="HISTIDINE KINASE"/>
    <property type="match status" value="1"/>
</dbReference>
<evidence type="ECO:0000256" key="2">
    <source>
        <dbReference type="ARBA" id="ARBA00012438"/>
    </source>
</evidence>
<evidence type="ECO:0000256" key="5">
    <source>
        <dbReference type="ARBA" id="ARBA00022741"/>
    </source>
</evidence>
<evidence type="ECO:0000256" key="6">
    <source>
        <dbReference type="ARBA" id="ARBA00022777"/>
    </source>
</evidence>
<keyword evidence="7" id="KW-0067">ATP-binding</keyword>
<sequence length="101" mass="11414">MARHELTTNAIQYGALSVPVGSVQIRWDVVESNAGRRLHLECREFGGPPVNEPQHQGLGSTLLERVLPMQRNAQVEVHYDTKGLRFQLNAPLAERRLLPDY</sequence>
<keyword evidence="3" id="KW-0597">Phosphoprotein</keyword>
<proteinExistence type="predicted"/>